<evidence type="ECO:0000313" key="1">
    <source>
        <dbReference type="EMBL" id="PLW74907.1"/>
    </source>
</evidence>
<name>A0A2N5XKE7_9HYPH</name>
<gene>
    <name evidence="1" type="ORF">C0081_21590</name>
</gene>
<organism evidence="1 2">
    <name type="scientific">Cohaesibacter celericrescens</name>
    <dbReference type="NCBI Taxonomy" id="2067669"/>
    <lineage>
        <taxon>Bacteria</taxon>
        <taxon>Pseudomonadati</taxon>
        <taxon>Pseudomonadota</taxon>
        <taxon>Alphaproteobacteria</taxon>
        <taxon>Hyphomicrobiales</taxon>
        <taxon>Cohaesibacteraceae</taxon>
    </lineage>
</organism>
<dbReference type="EMBL" id="PKUQ01000055">
    <property type="protein sequence ID" value="PLW74907.1"/>
    <property type="molecule type" value="Genomic_DNA"/>
</dbReference>
<keyword evidence="2" id="KW-1185">Reference proteome</keyword>
<accession>A0A2N5XKE7</accession>
<evidence type="ECO:0000313" key="2">
    <source>
        <dbReference type="Proteomes" id="UP000234881"/>
    </source>
</evidence>
<dbReference type="Proteomes" id="UP000234881">
    <property type="component" value="Unassembled WGS sequence"/>
</dbReference>
<protein>
    <submittedName>
        <fullName evidence="1">Uncharacterized protein</fullName>
    </submittedName>
</protein>
<dbReference type="AlphaFoldDB" id="A0A2N5XKE7"/>
<proteinExistence type="predicted"/>
<comment type="caution">
    <text evidence="1">The sequence shown here is derived from an EMBL/GenBank/DDBJ whole genome shotgun (WGS) entry which is preliminary data.</text>
</comment>
<reference evidence="1 2" key="1">
    <citation type="submission" date="2018-01" db="EMBL/GenBank/DDBJ databases">
        <title>The draft genome sequence of Cohaesibacter sp. H1304.</title>
        <authorList>
            <person name="Wang N.-N."/>
            <person name="Du Z.-J."/>
        </authorList>
    </citation>
    <scope>NUCLEOTIDE SEQUENCE [LARGE SCALE GENOMIC DNA]</scope>
    <source>
        <strain evidence="1 2">H1304</strain>
    </source>
</reference>
<sequence length="74" mass="8303">MAVFYQSFRDKGISSDANCAGCAETGQARRKFQAIDENWQRDKENCPKNHHHAGRGFSFFAAWSNCRACSNPAC</sequence>